<feature type="domain" description="Glutamine amidotransferase type-2" evidence="11">
    <location>
        <begin position="2"/>
        <end position="212"/>
    </location>
</feature>
<evidence type="ECO:0000313" key="12">
    <source>
        <dbReference type="EMBL" id="KKO20947.1"/>
    </source>
</evidence>
<evidence type="ECO:0000256" key="7">
    <source>
        <dbReference type="ARBA" id="ARBA00048741"/>
    </source>
</evidence>
<evidence type="ECO:0000256" key="3">
    <source>
        <dbReference type="ARBA" id="ARBA00012737"/>
    </source>
</evidence>
<dbReference type="InterPro" id="IPR014729">
    <property type="entry name" value="Rossmann-like_a/b/a_fold"/>
</dbReference>
<name>A0A0M2UYP8_9BACT</name>
<evidence type="ECO:0000256" key="8">
    <source>
        <dbReference type="PIRSR" id="PIRSR001589-1"/>
    </source>
</evidence>
<dbReference type="PATRIC" id="fig|380242.3.peg.402"/>
<dbReference type="SUPFAM" id="SSF56235">
    <property type="entry name" value="N-terminal nucleophile aminohydrolases (Ntn hydrolases)"/>
    <property type="match status" value="1"/>
</dbReference>
<organism evidence="12 13">
    <name type="scientific">Candidatus Brocadia fulgida</name>
    <dbReference type="NCBI Taxonomy" id="380242"/>
    <lineage>
        <taxon>Bacteria</taxon>
        <taxon>Pseudomonadati</taxon>
        <taxon>Planctomycetota</taxon>
        <taxon>Candidatus Brocadiia</taxon>
        <taxon>Candidatus Brocadiales</taxon>
        <taxon>Candidatus Brocadiaceae</taxon>
        <taxon>Candidatus Brocadia</taxon>
    </lineage>
</organism>
<comment type="pathway">
    <text evidence="1">Amino-acid biosynthesis; L-asparagine biosynthesis; L-asparagine from L-aspartate (L-Gln route): step 1/1.</text>
</comment>
<dbReference type="NCBIfam" id="TIGR01536">
    <property type="entry name" value="asn_synth_AEB"/>
    <property type="match status" value="1"/>
</dbReference>
<evidence type="ECO:0000256" key="10">
    <source>
        <dbReference type="PIRSR" id="PIRSR001589-3"/>
    </source>
</evidence>
<protein>
    <recommendedName>
        <fullName evidence="3">asparagine synthase (glutamine-hydrolyzing)</fullName>
        <ecNumber evidence="3">6.3.5.4</ecNumber>
    </recommendedName>
</protein>
<dbReference type="InterPro" id="IPR029055">
    <property type="entry name" value="Ntn_hydrolases_N"/>
</dbReference>
<evidence type="ECO:0000256" key="2">
    <source>
        <dbReference type="ARBA" id="ARBA00005752"/>
    </source>
</evidence>
<dbReference type="GO" id="GO:0005524">
    <property type="term" value="F:ATP binding"/>
    <property type="evidence" value="ECO:0007669"/>
    <property type="project" value="UniProtKB-KW"/>
</dbReference>
<comment type="caution">
    <text evidence="12">The sequence shown here is derived from an EMBL/GenBank/DDBJ whole genome shotgun (WGS) entry which is preliminary data.</text>
</comment>
<dbReference type="GO" id="GO:0004066">
    <property type="term" value="F:asparagine synthase (glutamine-hydrolyzing) activity"/>
    <property type="evidence" value="ECO:0007669"/>
    <property type="project" value="UniProtKB-EC"/>
</dbReference>
<dbReference type="Proteomes" id="UP000034954">
    <property type="component" value="Unassembled WGS sequence"/>
</dbReference>
<dbReference type="InterPro" id="IPR017932">
    <property type="entry name" value="GATase_2_dom"/>
</dbReference>
<evidence type="ECO:0000256" key="4">
    <source>
        <dbReference type="ARBA" id="ARBA00022741"/>
    </source>
</evidence>
<gene>
    <name evidence="12" type="ORF">BROFUL_00327</name>
</gene>
<dbReference type="PIRSF" id="PIRSF001589">
    <property type="entry name" value="Asn_synthetase_glu-h"/>
    <property type="match status" value="1"/>
</dbReference>
<evidence type="ECO:0000256" key="1">
    <source>
        <dbReference type="ARBA" id="ARBA00005187"/>
    </source>
</evidence>
<evidence type="ECO:0000313" key="13">
    <source>
        <dbReference type="Proteomes" id="UP000034954"/>
    </source>
</evidence>
<evidence type="ECO:0000256" key="6">
    <source>
        <dbReference type="ARBA" id="ARBA00022962"/>
    </source>
</evidence>
<comment type="similarity">
    <text evidence="2">Belongs to the asparagine synthetase family.</text>
</comment>
<dbReference type="InterPro" id="IPR006426">
    <property type="entry name" value="Asn_synth_AEB"/>
</dbReference>
<evidence type="ECO:0000259" key="11">
    <source>
        <dbReference type="PROSITE" id="PS51278"/>
    </source>
</evidence>
<keyword evidence="8" id="KW-0028">Amino-acid biosynthesis</keyword>
<dbReference type="CDD" id="cd01991">
    <property type="entry name" value="Asn_synthase_B_C"/>
    <property type="match status" value="1"/>
</dbReference>
<dbReference type="EC" id="6.3.5.4" evidence="3"/>
<reference evidence="12 13" key="1">
    <citation type="journal article" date="2013" name="BMC Microbiol.">
        <title>Identification of the type II cytochrome c maturation pathway in anammox bacteria by comparative genomics.</title>
        <authorList>
            <person name="Ferousi C."/>
            <person name="Speth D.R."/>
            <person name="Reimann J."/>
            <person name="Op den Camp H.J."/>
            <person name="Allen J.W."/>
            <person name="Keltjens J.T."/>
            <person name="Jetten M.S."/>
        </authorList>
    </citation>
    <scope>NUCLEOTIDE SEQUENCE [LARGE SCALE GENOMIC DNA]</scope>
    <source>
        <strain evidence="12">RU1</strain>
    </source>
</reference>
<keyword evidence="4 9" id="KW-0547">Nucleotide-binding</keyword>
<feature type="binding site" evidence="9">
    <location>
        <position position="100"/>
    </location>
    <ligand>
        <name>L-glutamine</name>
        <dbReference type="ChEBI" id="CHEBI:58359"/>
    </ligand>
</feature>
<dbReference type="AlphaFoldDB" id="A0A0M2UYP8"/>
<sequence length="623" mass="72011">MCGILGIVGSIANSIEDNHILNALDSIRHRGPDDSGIWRDKDAIFGHTRLSIIDLSEMAHQPMLSENKGHILVYNGEVYNFLELREELSKKGIHFKSSGDTEVVLAALIHWGEKALNKFNGMFAIAWYDCQTKELVLARDRFGVKPLFYEETKGGVVFSSEIKAIKKLYSNQTIDLDSVSVYFTIGYNYAPRTIWKNICKLPGGYFLKWKNGKSELRKWYEPNQMVEKIKDWKTGKLLLRRELEDAVKIRLLSDVPVGAFLSGGIDSSIVVGLMSQFSKRSVKTFTVAYNDFVNYNDDSKYARLISRRFKTDHTEIMVTPEKVKSFLPNILDSLDEPFADAAYIPTYIMCKEVKKYVTVALSGDGADEVFAGYSKYLGEYYMKKWWVKIAHPFLKNLSNILPASYRNPFTQYNRRIKRFLSGIETNPVFRHLKWMSLSTGANLNDVINNITQVSTNIIRSDIEKLFQEVQEDDILNKILHTDQSILLEGDMLPKIDFASMQNSLEVRSPFLDFRIIELVNSMPGNFKLRNGKKKAILLEVCSDLLPKKILIRRKQGFNIPIGEWFRNEYKDMFWDIITTAHNKGGLNIKPIDIIYKEHLTEKFDNSRVLWLIFVWSWWWSKHF</sequence>
<dbReference type="GO" id="GO:0006529">
    <property type="term" value="P:asparagine biosynthetic process"/>
    <property type="evidence" value="ECO:0007669"/>
    <property type="project" value="UniProtKB-KW"/>
</dbReference>
<comment type="catalytic activity">
    <reaction evidence="7">
        <text>L-aspartate + L-glutamine + ATP + H2O = L-asparagine + L-glutamate + AMP + diphosphate + H(+)</text>
        <dbReference type="Rhea" id="RHEA:12228"/>
        <dbReference type="ChEBI" id="CHEBI:15377"/>
        <dbReference type="ChEBI" id="CHEBI:15378"/>
        <dbReference type="ChEBI" id="CHEBI:29985"/>
        <dbReference type="ChEBI" id="CHEBI:29991"/>
        <dbReference type="ChEBI" id="CHEBI:30616"/>
        <dbReference type="ChEBI" id="CHEBI:33019"/>
        <dbReference type="ChEBI" id="CHEBI:58048"/>
        <dbReference type="ChEBI" id="CHEBI:58359"/>
        <dbReference type="ChEBI" id="CHEBI:456215"/>
        <dbReference type="EC" id="6.3.5.4"/>
    </reaction>
</comment>
<feature type="binding site" evidence="9">
    <location>
        <begin position="362"/>
        <end position="363"/>
    </location>
    <ligand>
        <name>ATP</name>
        <dbReference type="ChEBI" id="CHEBI:30616"/>
    </ligand>
</feature>
<dbReference type="InterPro" id="IPR033738">
    <property type="entry name" value="AsnB_N"/>
</dbReference>
<keyword evidence="5 9" id="KW-0067">ATP-binding</keyword>
<dbReference type="Pfam" id="PF00733">
    <property type="entry name" value="Asn_synthase"/>
    <property type="match status" value="1"/>
</dbReference>
<dbReference type="GO" id="GO:0005829">
    <property type="term" value="C:cytosol"/>
    <property type="evidence" value="ECO:0007669"/>
    <property type="project" value="TreeGrafter"/>
</dbReference>
<dbReference type="InterPro" id="IPR051786">
    <property type="entry name" value="ASN_synthetase/amidase"/>
</dbReference>
<dbReference type="InterPro" id="IPR001962">
    <property type="entry name" value="Asn_synthase"/>
</dbReference>
<dbReference type="CDD" id="cd00712">
    <property type="entry name" value="AsnB"/>
    <property type="match status" value="1"/>
</dbReference>
<keyword evidence="13" id="KW-1185">Reference proteome</keyword>
<dbReference type="Gene3D" id="3.60.20.10">
    <property type="entry name" value="Glutamine Phosphoribosylpyrophosphate, subunit 1, domain 1"/>
    <property type="match status" value="1"/>
</dbReference>
<dbReference type="PANTHER" id="PTHR43284">
    <property type="entry name" value="ASPARAGINE SYNTHETASE (GLUTAMINE-HYDROLYZING)"/>
    <property type="match status" value="1"/>
</dbReference>
<dbReference type="EMBL" id="LAQJ01000040">
    <property type="protein sequence ID" value="KKO20947.1"/>
    <property type="molecule type" value="Genomic_DNA"/>
</dbReference>
<dbReference type="PROSITE" id="PS51278">
    <property type="entry name" value="GATASE_TYPE_2"/>
    <property type="match status" value="1"/>
</dbReference>
<evidence type="ECO:0000256" key="9">
    <source>
        <dbReference type="PIRSR" id="PIRSR001589-2"/>
    </source>
</evidence>
<evidence type="ECO:0000256" key="5">
    <source>
        <dbReference type="ARBA" id="ARBA00022840"/>
    </source>
</evidence>
<dbReference type="SUPFAM" id="SSF52402">
    <property type="entry name" value="Adenine nucleotide alpha hydrolases-like"/>
    <property type="match status" value="1"/>
</dbReference>
<accession>A0A0M2UYP8</accession>
<proteinExistence type="inferred from homology"/>
<feature type="active site" description="For GATase activity" evidence="8">
    <location>
        <position position="2"/>
    </location>
</feature>
<feature type="site" description="Important for beta-aspartyl-AMP intermediate formation" evidence="10">
    <location>
        <position position="364"/>
    </location>
</feature>
<dbReference type="PANTHER" id="PTHR43284:SF1">
    <property type="entry name" value="ASPARAGINE SYNTHETASE"/>
    <property type="match status" value="1"/>
</dbReference>
<dbReference type="Gene3D" id="3.40.50.620">
    <property type="entry name" value="HUPs"/>
    <property type="match status" value="1"/>
</dbReference>
<keyword evidence="6 8" id="KW-0315">Glutamine amidotransferase</keyword>
<dbReference type="Pfam" id="PF13522">
    <property type="entry name" value="GATase_6"/>
    <property type="match status" value="1"/>
</dbReference>
<feature type="binding site" evidence="9">
    <location>
        <position position="287"/>
    </location>
    <ligand>
        <name>ATP</name>
        <dbReference type="ChEBI" id="CHEBI:30616"/>
    </ligand>
</feature>
<keyword evidence="8" id="KW-0061">Asparagine biosynthesis</keyword>